<gene>
    <name evidence="2" type="ORF">LX80_02747</name>
</gene>
<keyword evidence="1" id="KW-0175">Coiled coil</keyword>
<dbReference type="Proteomes" id="UP000249720">
    <property type="component" value="Unassembled WGS sequence"/>
</dbReference>
<evidence type="ECO:0000256" key="1">
    <source>
        <dbReference type="SAM" id="Coils"/>
    </source>
</evidence>
<proteinExistence type="predicted"/>
<dbReference type="EMBL" id="QKZV01000013">
    <property type="protein sequence ID" value="PZX59500.1"/>
    <property type="molecule type" value="Genomic_DNA"/>
</dbReference>
<reference evidence="2 3" key="1">
    <citation type="submission" date="2018-06" db="EMBL/GenBank/DDBJ databases">
        <title>Genomic Encyclopedia of Archaeal and Bacterial Type Strains, Phase II (KMG-II): from individual species to whole genera.</title>
        <authorList>
            <person name="Goeker M."/>
        </authorList>
    </citation>
    <scope>NUCLEOTIDE SEQUENCE [LARGE SCALE GENOMIC DNA]</scope>
    <source>
        <strain evidence="2 3">DSM 23241</strain>
    </source>
</reference>
<organism evidence="2 3">
    <name type="scientific">Hydrotalea sandarakina</name>
    <dbReference type="NCBI Taxonomy" id="1004304"/>
    <lineage>
        <taxon>Bacteria</taxon>
        <taxon>Pseudomonadati</taxon>
        <taxon>Bacteroidota</taxon>
        <taxon>Chitinophagia</taxon>
        <taxon>Chitinophagales</taxon>
        <taxon>Chitinophagaceae</taxon>
        <taxon>Hydrotalea</taxon>
    </lineage>
</organism>
<protein>
    <submittedName>
        <fullName evidence="2">Uncharacterized protein</fullName>
    </submittedName>
</protein>
<dbReference type="RefSeq" id="WP_111297227.1">
    <property type="nucleotide sequence ID" value="NZ_QKZV01000013.1"/>
</dbReference>
<comment type="caution">
    <text evidence="2">The sequence shown here is derived from an EMBL/GenBank/DDBJ whole genome shotgun (WGS) entry which is preliminary data.</text>
</comment>
<name>A0A2W7RLY6_9BACT</name>
<evidence type="ECO:0000313" key="3">
    <source>
        <dbReference type="Proteomes" id="UP000249720"/>
    </source>
</evidence>
<accession>A0A2W7RLY6</accession>
<sequence>MLKLYNTGKNDSLKLQLNQQLQNMRDSIENYNRALKLATIQWIETMPHSYISATELYSLMINQQLGTIEANRLFHHLTDPVQQSRVGQLIAATLQKSMVNIQAQDFTEKDFDQENIKLKSGKFLNLVVQEIDNNIISLYDIDEIEYRIYKLLKTKKSINYILYKCMKYFNEQVVNEYYKLYEELIITNIKQLIIKKAIRPF</sequence>
<keyword evidence="3" id="KW-1185">Reference proteome</keyword>
<dbReference type="OrthoDB" id="9955691at2"/>
<evidence type="ECO:0000313" key="2">
    <source>
        <dbReference type="EMBL" id="PZX59500.1"/>
    </source>
</evidence>
<dbReference type="AlphaFoldDB" id="A0A2W7RLY6"/>
<feature type="coiled-coil region" evidence="1">
    <location>
        <begin position="10"/>
        <end position="41"/>
    </location>
</feature>